<evidence type="ECO:0000313" key="6">
    <source>
        <dbReference type="EMBL" id="MFD2829625.1"/>
    </source>
</evidence>
<keyword evidence="7" id="KW-1185">Reference proteome</keyword>
<dbReference type="PIRSF" id="PIRSF002741">
    <property type="entry name" value="MppA"/>
    <property type="match status" value="1"/>
</dbReference>
<dbReference type="PANTHER" id="PTHR30290:SF9">
    <property type="entry name" value="OLIGOPEPTIDE-BINDING PROTEIN APPA"/>
    <property type="match status" value="1"/>
</dbReference>
<proteinExistence type="inferred from homology"/>
<organism evidence="6 7">
    <name type="scientific">Corticicoccus populi</name>
    <dbReference type="NCBI Taxonomy" id="1812821"/>
    <lineage>
        <taxon>Bacteria</taxon>
        <taxon>Bacillati</taxon>
        <taxon>Bacillota</taxon>
        <taxon>Bacilli</taxon>
        <taxon>Bacillales</taxon>
        <taxon>Staphylococcaceae</taxon>
        <taxon>Corticicoccus</taxon>
    </lineage>
</organism>
<evidence type="ECO:0000256" key="2">
    <source>
        <dbReference type="ARBA" id="ARBA00022448"/>
    </source>
</evidence>
<evidence type="ECO:0000256" key="4">
    <source>
        <dbReference type="SAM" id="SignalP"/>
    </source>
</evidence>
<dbReference type="Proteomes" id="UP001597519">
    <property type="component" value="Unassembled WGS sequence"/>
</dbReference>
<dbReference type="Gene3D" id="3.90.76.10">
    <property type="entry name" value="Dipeptide-binding Protein, Domain 1"/>
    <property type="match status" value="1"/>
</dbReference>
<sequence length="553" mass="61544">MRKGLLFLFLMMLLVMAGCTDDSQVNTEGEGTDGEKTGDIVIGFNQDISTIDPHGTNDVNAIQVRRFLFERLVDRELDMSYKPGLATEWTQDDENIWTFKLTEGVTFHNGSDFTAEDVKASLDRVVDPSVSAPTKFLFEMIESVEVVNDYEVKITTSYPFAPLPNNLAHAAASIMSKESIDADYQNALDLAESEVTLDEYYSLREAGGDEFQEVSEQIAEYTGEHITNEPDGTNYVQFESRAPGENIVFSRFEDYRGDSVVDNLTFQVIPEAGSMMAELESGGVNLTTPVDMSMMDRINSNDVIELVEEESLRTNYLGINTQKAPFDDVKVRQAIDFAIDREALQQGIYDGMASIPNSMVSSSVFGYNEELPLIEQDIDKAKEALSETDVADGFDATLWVEDTQALIDSAVYIQEQLRELNINVSIEQFEVAAFLDMLGNGGHDMFLLDFTASTVDADYLLSSLTLSTNAGFGGNRAFYENETLDGLLESARSATEDEVRLEEYTKIHNLLREEVPYLPLGHPNMTLAFNTDQLDGVNIDAAGYIRLEDVSFK</sequence>
<reference evidence="7" key="1">
    <citation type="journal article" date="2019" name="Int. J. Syst. Evol. Microbiol.">
        <title>The Global Catalogue of Microorganisms (GCM) 10K type strain sequencing project: providing services to taxonomists for standard genome sequencing and annotation.</title>
        <authorList>
            <consortium name="The Broad Institute Genomics Platform"/>
            <consortium name="The Broad Institute Genome Sequencing Center for Infectious Disease"/>
            <person name="Wu L."/>
            <person name="Ma J."/>
        </authorList>
    </citation>
    <scope>NUCLEOTIDE SEQUENCE [LARGE SCALE GENOMIC DNA]</scope>
    <source>
        <strain evidence="7">KCTC 33575</strain>
    </source>
</reference>
<evidence type="ECO:0000256" key="3">
    <source>
        <dbReference type="ARBA" id="ARBA00022729"/>
    </source>
</evidence>
<gene>
    <name evidence="6" type="ORF">ACFSX4_04035</name>
</gene>
<dbReference type="PROSITE" id="PS51257">
    <property type="entry name" value="PROKAR_LIPOPROTEIN"/>
    <property type="match status" value="1"/>
</dbReference>
<dbReference type="SUPFAM" id="SSF53850">
    <property type="entry name" value="Periplasmic binding protein-like II"/>
    <property type="match status" value="1"/>
</dbReference>
<protein>
    <submittedName>
        <fullName evidence="6">ABC transporter substrate-binding protein</fullName>
    </submittedName>
</protein>
<name>A0ABW5WS44_9STAP</name>
<dbReference type="Pfam" id="PF00496">
    <property type="entry name" value="SBP_bac_5"/>
    <property type="match status" value="1"/>
</dbReference>
<evidence type="ECO:0000256" key="1">
    <source>
        <dbReference type="ARBA" id="ARBA00005695"/>
    </source>
</evidence>
<comment type="similarity">
    <text evidence="1">Belongs to the bacterial solute-binding protein 5 family.</text>
</comment>
<dbReference type="PANTHER" id="PTHR30290">
    <property type="entry name" value="PERIPLASMIC BINDING COMPONENT OF ABC TRANSPORTER"/>
    <property type="match status" value="1"/>
</dbReference>
<feature type="signal peptide" evidence="4">
    <location>
        <begin position="1"/>
        <end position="17"/>
    </location>
</feature>
<feature type="chain" id="PRO_5046598150" evidence="4">
    <location>
        <begin position="18"/>
        <end position="553"/>
    </location>
</feature>
<dbReference type="InterPro" id="IPR000914">
    <property type="entry name" value="SBP_5_dom"/>
</dbReference>
<dbReference type="Gene3D" id="3.10.105.10">
    <property type="entry name" value="Dipeptide-binding Protein, Domain 3"/>
    <property type="match status" value="1"/>
</dbReference>
<dbReference type="EMBL" id="JBHUOQ010000001">
    <property type="protein sequence ID" value="MFD2829625.1"/>
    <property type="molecule type" value="Genomic_DNA"/>
</dbReference>
<dbReference type="InterPro" id="IPR039424">
    <property type="entry name" value="SBP_5"/>
</dbReference>
<evidence type="ECO:0000313" key="7">
    <source>
        <dbReference type="Proteomes" id="UP001597519"/>
    </source>
</evidence>
<keyword evidence="3 4" id="KW-0732">Signal</keyword>
<dbReference type="Gene3D" id="3.40.190.10">
    <property type="entry name" value="Periplasmic binding protein-like II"/>
    <property type="match status" value="2"/>
</dbReference>
<keyword evidence="2" id="KW-0813">Transport</keyword>
<feature type="domain" description="Solute-binding protein family 5" evidence="5">
    <location>
        <begin position="81"/>
        <end position="471"/>
    </location>
</feature>
<dbReference type="InterPro" id="IPR030678">
    <property type="entry name" value="Peptide/Ni-bd"/>
</dbReference>
<evidence type="ECO:0000259" key="5">
    <source>
        <dbReference type="Pfam" id="PF00496"/>
    </source>
</evidence>
<dbReference type="RefSeq" id="WP_377771787.1">
    <property type="nucleotide sequence ID" value="NZ_JBHUOQ010000001.1"/>
</dbReference>
<comment type="caution">
    <text evidence="6">The sequence shown here is derived from an EMBL/GenBank/DDBJ whole genome shotgun (WGS) entry which is preliminary data.</text>
</comment>
<accession>A0ABW5WS44</accession>